<dbReference type="eggNOG" id="KOG0023">
    <property type="taxonomic scope" value="Eukaryota"/>
</dbReference>
<dbReference type="RefSeq" id="XP_003668556.1">
    <property type="nucleotide sequence ID" value="XM_003668508.1"/>
</dbReference>
<evidence type="ECO:0000313" key="2">
    <source>
        <dbReference type="Proteomes" id="UP000000689"/>
    </source>
</evidence>
<dbReference type="HOGENOM" id="CLU_729753_0_0_1"/>
<dbReference type="KEGG" id="ndi:NDAI_0B02780"/>
<sequence length="379" mass="42637">MILYLISVILLVILLLITNLKNFIIRKLKFKNLKQMTKSSELLPRYNDIQNSSGSQNISTLSLNEIDTYPETHYQLKIKIIYINNRYTIARIISKRIGVHPIWEINDLIILSINNLKLKLDENFNFTNTTNVLFRIPFNSISLSHNHDYLVKLLTVLNVNAIGWNHALNQPRSQLRPGKWVLIPALTDNVDNITSALVGVRLAALRGLRVALVLFHDVLSNHVANTDDLKEKFLEAGGELFLTGEEDWVFQTMDATDGEGVHSIVVDCNEFQTGKDAIESMIIDCLVVSRKNGTLILTGQESQDLKPHDLKCISDVFTQVTKSVSIIGSNEGTRFDVRQVSGFVGRKLFQLPITVIQAGTTEAVNPTALKVNEIIHINE</sequence>
<dbReference type="AlphaFoldDB" id="G0W6A2"/>
<dbReference type="GeneID" id="11496229"/>
<dbReference type="STRING" id="1071378.G0W6A2"/>
<dbReference type="Proteomes" id="UP000000689">
    <property type="component" value="Chromosome 2"/>
</dbReference>
<protein>
    <submittedName>
        <fullName evidence="1">Uncharacterized protein</fullName>
    </submittedName>
</protein>
<evidence type="ECO:0000313" key="1">
    <source>
        <dbReference type="EMBL" id="CCD23313.1"/>
    </source>
</evidence>
<organism evidence="1 2">
    <name type="scientific">Naumovozyma dairenensis (strain ATCC 10597 / BCRC 20456 / CBS 421 / NBRC 0211 / NRRL Y-12639)</name>
    <name type="common">Saccharomyces dairenensis</name>
    <dbReference type="NCBI Taxonomy" id="1071378"/>
    <lineage>
        <taxon>Eukaryota</taxon>
        <taxon>Fungi</taxon>
        <taxon>Dikarya</taxon>
        <taxon>Ascomycota</taxon>
        <taxon>Saccharomycotina</taxon>
        <taxon>Saccharomycetes</taxon>
        <taxon>Saccharomycetales</taxon>
        <taxon>Saccharomycetaceae</taxon>
        <taxon>Naumovozyma</taxon>
    </lineage>
</organism>
<dbReference type="Gene3D" id="3.90.180.10">
    <property type="entry name" value="Medium-chain alcohol dehydrogenases, catalytic domain"/>
    <property type="match status" value="1"/>
</dbReference>
<accession>G0W6A2</accession>
<gene>
    <name evidence="1" type="primary">NDAI0B02780</name>
    <name evidence="1" type="ordered locus">NDAI_0B02780</name>
</gene>
<dbReference type="EMBL" id="HE580268">
    <property type="protein sequence ID" value="CCD23313.1"/>
    <property type="molecule type" value="Genomic_DNA"/>
</dbReference>
<keyword evidence="2" id="KW-1185">Reference proteome</keyword>
<proteinExistence type="predicted"/>
<dbReference type="Gene3D" id="3.40.50.720">
    <property type="entry name" value="NAD(P)-binding Rossmann-like Domain"/>
    <property type="match status" value="1"/>
</dbReference>
<dbReference type="OrthoDB" id="1879366at2759"/>
<dbReference type="OMA" id="PIWEIND"/>
<reference evidence="1 2" key="1">
    <citation type="journal article" date="2011" name="Proc. Natl. Acad. Sci. U.S.A.">
        <title>Evolutionary erosion of yeast sex chromosomes by mating-type switching accidents.</title>
        <authorList>
            <person name="Gordon J.L."/>
            <person name="Armisen D."/>
            <person name="Proux-Wera E."/>
            <person name="Oheigeartaigh S.S."/>
            <person name="Byrne K.P."/>
            <person name="Wolfe K.H."/>
        </authorList>
    </citation>
    <scope>NUCLEOTIDE SEQUENCE [LARGE SCALE GENOMIC DNA]</scope>
    <source>
        <strain evidence="2">ATCC 10597 / BCRC 20456 / CBS 421 / NBRC 0211 / NRRL Y-12639</strain>
    </source>
</reference>
<name>G0W6A2_NAUDC</name>